<dbReference type="EC" id="6.3.2.13" evidence="12 17"/>
<keyword evidence="3 17" id="KW-0436">Ligase</keyword>
<protein>
    <recommendedName>
        <fullName evidence="13 17">UDP-N-acetylmuramoyl-L-alanyl-D-glutamate--2,6-diaminopimelate ligase</fullName>
        <ecNumber evidence="12 17">6.3.2.13</ecNumber>
    </recommendedName>
    <alternativeName>
        <fullName evidence="14 17">Meso-A2pm-adding enzyme</fullName>
    </alternativeName>
    <alternativeName>
        <fullName evidence="15 17">Meso-diaminopimelate-adding enzyme</fullName>
    </alternativeName>
    <alternativeName>
        <fullName evidence="16 17">UDP-MurNAc-L-Ala-D-Glu:meso-diaminopimelate ligase</fullName>
    </alternativeName>
    <alternativeName>
        <fullName evidence="17">UDP-MurNAc-tripeptide synthetase</fullName>
    </alternativeName>
    <alternativeName>
        <fullName evidence="17">UDP-N-acetylmuramyl-tripeptide synthetase</fullName>
    </alternativeName>
</protein>
<keyword evidence="5 17" id="KW-0547">Nucleotide-binding</keyword>
<dbReference type="GO" id="GO:0051301">
    <property type="term" value="P:cell division"/>
    <property type="evidence" value="ECO:0007669"/>
    <property type="project" value="UniProtKB-KW"/>
</dbReference>
<dbReference type="AlphaFoldDB" id="U7VA96"/>
<dbReference type="InterPro" id="IPR036565">
    <property type="entry name" value="Mur-like_cat_sf"/>
</dbReference>
<evidence type="ECO:0000256" key="12">
    <source>
        <dbReference type="ARBA" id="ARBA00066633"/>
    </source>
</evidence>
<dbReference type="GO" id="GO:0071555">
    <property type="term" value="P:cell wall organization"/>
    <property type="evidence" value="ECO:0007669"/>
    <property type="project" value="UniProtKB-KW"/>
</dbReference>
<keyword evidence="2 17" id="KW-0963">Cytoplasm</keyword>
<dbReference type="GO" id="GO:0005524">
    <property type="term" value="F:ATP binding"/>
    <property type="evidence" value="ECO:0007669"/>
    <property type="project" value="UniProtKB-UniRule"/>
</dbReference>
<evidence type="ECO:0000256" key="4">
    <source>
        <dbReference type="ARBA" id="ARBA00022618"/>
    </source>
</evidence>
<evidence type="ECO:0000313" key="22">
    <source>
        <dbReference type="EMBL" id="ERT68431.1"/>
    </source>
</evidence>
<dbReference type="PANTHER" id="PTHR23135:SF4">
    <property type="entry name" value="UDP-N-ACETYLMURAMOYL-L-ALANYL-D-GLUTAMATE--2,6-DIAMINOPIMELATE LIGASE MURE HOMOLOG, CHLOROPLASTIC"/>
    <property type="match status" value="1"/>
</dbReference>
<keyword evidence="8 17" id="KW-0573">Peptidoglycan synthesis</keyword>
<dbReference type="Pfam" id="PF08245">
    <property type="entry name" value="Mur_ligase_M"/>
    <property type="match status" value="1"/>
</dbReference>
<evidence type="ECO:0000256" key="13">
    <source>
        <dbReference type="ARBA" id="ARBA00072883"/>
    </source>
</evidence>
<feature type="binding site" evidence="17">
    <location>
        <begin position="385"/>
        <end position="388"/>
    </location>
    <ligand>
        <name>meso-2,6-diaminopimelate</name>
        <dbReference type="ChEBI" id="CHEBI:57791"/>
    </ligand>
</feature>
<comment type="pathway">
    <text evidence="17 18">Cell wall biogenesis; peptidoglycan biosynthesis.</text>
</comment>
<keyword evidence="10 17" id="KW-0961">Cell wall biogenesis/degradation</keyword>
<dbReference type="GO" id="GO:0008360">
    <property type="term" value="P:regulation of cell shape"/>
    <property type="evidence" value="ECO:0007669"/>
    <property type="project" value="UniProtKB-KW"/>
</dbReference>
<evidence type="ECO:0000256" key="3">
    <source>
        <dbReference type="ARBA" id="ARBA00022598"/>
    </source>
</evidence>
<dbReference type="GO" id="GO:0009252">
    <property type="term" value="P:peptidoglycan biosynthetic process"/>
    <property type="evidence" value="ECO:0007669"/>
    <property type="project" value="UniProtKB-UniRule"/>
</dbReference>
<dbReference type="Gene3D" id="3.40.1190.10">
    <property type="entry name" value="Mur-like, catalytic domain"/>
    <property type="match status" value="1"/>
</dbReference>
<feature type="binding site" evidence="17">
    <location>
        <begin position="112"/>
        <end position="118"/>
    </location>
    <ligand>
        <name>ATP</name>
        <dbReference type="ChEBI" id="CHEBI:30616"/>
    </ligand>
</feature>
<gene>
    <name evidence="17" type="primary">murE</name>
    <name evidence="22" type="ORF">HMPREF0202_01676</name>
</gene>
<dbReference type="GO" id="GO:0004326">
    <property type="term" value="F:tetrahydrofolylpolyglutamate synthase activity"/>
    <property type="evidence" value="ECO:0007669"/>
    <property type="project" value="InterPro"/>
</dbReference>
<feature type="domain" description="Mur ligase C-terminal" evidence="20">
    <location>
        <begin position="311"/>
        <end position="437"/>
    </location>
</feature>
<dbReference type="InterPro" id="IPR004101">
    <property type="entry name" value="Mur_ligase_C"/>
</dbReference>
<dbReference type="GO" id="GO:0000287">
    <property type="term" value="F:magnesium ion binding"/>
    <property type="evidence" value="ECO:0007669"/>
    <property type="project" value="UniProtKB-UniRule"/>
</dbReference>
<evidence type="ECO:0000259" key="21">
    <source>
        <dbReference type="Pfam" id="PF08245"/>
    </source>
</evidence>
<dbReference type="SUPFAM" id="SSF53244">
    <property type="entry name" value="MurD-like peptide ligases, peptide-binding domain"/>
    <property type="match status" value="1"/>
</dbReference>
<evidence type="ECO:0000256" key="6">
    <source>
        <dbReference type="ARBA" id="ARBA00022840"/>
    </source>
</evidence>
<feature type="domain" description="Mur ligase N-terminal catalytic" evidence="19">
    <location>
        <begin position="27"/>
        <end position="71"/>
    </location>
</feature>
<dbReference type="NCBIfam" id="TIGR01085">
    <property type="entry name" value="murE"/>
    <property type="match status" value="2"/>
</dbReference>
<dbReference type="Pfam" id="PF02875">
    <property type="entry name" value="Mur_ligase_C"/>
    <property type="match status" value="1"/>
</dbReference>
<dbReference type="Gene3D" id="3.90.190.20">
    <property type="entry name" value="Mur ligase, C-terminal domain"/>
    <property type="match status" value="1"/>
</dbReference>
<dbReference type="EMBL" id="AXZF01000066">
    <property type="protein sequence ID" value="ERT68431.1"/>
    <property type="molecule type" value="Genomic_DNA"/>
</dbReference>
<dbReference type="HOGENOM" id="CLU_022291_4_1_0"/>
<evidence type="ECO:0000256" key="16">
    <source>
        <dbReference type="ARBA" id="ARBA00081560"/>
    </source>
</evidence>
<dbReference type="eggNOG" id="COG0769">
    <property type="taxonomic scope" value="Bacteria"/>
</dbReference>
<proteinExistence type="inferred from homology"/>
<comment type="subcellular location">
    <subcellularLocation>
        <location evidence="17 18">Cytoplasm</location>
    </subcellularLocation>
</comment>
<dbReference type="Pfam" id="PF01225">
    <property type="entry name" value="Mur_ligase"/>
    <property type="match status" value="1"/>
</dbReference>
<evidence type="ECO:0000256" key="11">
    <source>
        <dbReference type="ARBA" id="ARBA00050251"/>
    </source>
</evidence>
<feature type="binding site" evidence="17">
    <location>
        <position position="361"/>
    </location>
    <ligand>
        <name>meso-2,6-diaminopimelate</name>
        <dbReference type="ChEBI" id="CHEBI:57791"/>
    </ligand>
</feature>
<feature type="binding site" evidence="17">
    <location>
        <position position="435"/>
    </location>
    <ligand>
        <name>meso-2,6-diaminopimelate</name>
        <dbReference type="ChEBI" id="CHEBI:57791"/>
    </ligand>
</feature>
<evidence type="ECO:0000256" key="18">
    <source>
        <dbReference type="RuleBase" id="RU004135"/>
    </source>
</evidence>
<feature type="binding site" evidence="17">
    <location>
        <position position="187"/>
    </location>
    <ligand>
        <name>UDP-N-acetyl-alpha-D-muramoyl-L-alanyl-D-glutamate</name>
        <dbReference type="ChEBI" id="CHEBI:83900"/>
    </ligand>
</feature>
<comment type="caution">
    <text evidence="17">Lacks conserved residue(s) required for the propagation of feature annotation.</text>
</comment>
<dbReference type="InterPro" id="IPR035911">
    <property type="entry name" value="MurE/MurF_N"/>
</dbReference>
<dbReference type="PROSITE" id="PS01011">
    <property type="entry name" value="FOLYLPOLYGLU_SYNT_1"/>
    <property type="match status" value="1"/>
</dbReference>
<evidence type="ECO:0000256" key="7">
    <source>
        <dbReference type="ARBA" id="ARBA00022960"/>
    </source>
</evidence>
<accession>U7VA96</accession>
<dbReference type="SUPFAM" id="SSF53623">
    <property type="entry name" value="MurD-like peptide ligases, catalytic domain"/>
    <property type="match status" value="1"/>
</dbReference>
<dbReference type="GO" id="GO:0005737">
    <property type="term" value="C:cytoplasm"/>
    <property type="evidence" value="ECO:0007669"/>
    <property type="project" value="UniProtKB-SubCell"/>
</dbReference>
<name>U7VA96_9FUSO</name>
<keyword evidence="7 17" id="KW-0133">Cell shape</keyword>
<feature type="binding site" evidence="17">
    <location>
        <position position="439"/>
    </location>
    <ligand>
        <name>meso-2,6-diaminopimelate</name>
        <dbReference type="ChEBI" id="CHEBI:57791"/>
    </ligand>
</feature>
<comment type="PTM">
    <text evidence="17">Carboxylation is probably crucial for Mg(2+) binding and, consequently, for the gamma-phosphate positioning of ATP.</text>
</comment>
<evidence type="ECO:0000256" key="10">
    <source>
        <dbReference type="ARBA" id="ARBA00023316"/>
    </source>
</evidence>
<evidence type="ECO:0000313" key="23">
    <source>
        <dbReference type="Proteomes" id="UP000017081"/>
    </source>
</evidence>
<dbReference type="InterPro" id="IPR000713">
    <property type="entry name" value="Mur_ligase_N"/>
</dbReference>
<evidence type="ECO:0000256" key="5">
    <source>
        <dbReference type="ARBA" id="ARBA00022741"/>
    </source>
</evidence>
<keyword evidence="4 17" id="KW-0132">Cell division</keyword>
<dbReference type="Gene3D" id="3.40.1390.10">
    <property type="entry name" value="MurE/MurF, N-terminal domain"/>
    <property type="match status" value="1"/>
</dbReference>
<comment type="function">
    <text evidence="17">Catalyzes the addition of meso-diaminopimelic acid to the nucleotide precursor UDP-N-acetylmuramoyl-L-alanyl-D-glutamate (UMAG) in the biosynthesis of bacterial cell-wall peptidoglycan.</text>
</comment>
<dbReference type="FunFam" id="3.90.190.20:FF:000006">
    <property type="entry name" value="UDP-N-acetylmuramoyl-L-alanyl-D-glutamate--2,6-diaminopimelate ligase"/>
    <property type="match status" value="1"/>
</dbReference>
<evidence type="ECO:0000256" key="8">
    <source>
        <dbReference type="ARBA" id="ARBA00022984"/>
    </source>
</evidence>
<evidence type="ECO:0000256" key="15">
    <source>
        <dbReference type="ARBA" id="ARBA00076158"/>
    </source>
</evidence>
<reference evidence="22 23" key="1">
    <citation type="submission" date="2013-08" db="EMBL/GenBank/DDBJ databases">
        <authorList>
            <person name="Weinstock G."/>
            <person name="Sodergren E."/>
            <person name="Wylie T."/>
            <person name="Fulton L."/>
            <person name="Fulton R."/>
            <person name="Fronick C."/>
            <person name="O'Laughlin M."/>
            <person name="Godfrey J."/>
            <person name="Miner T."/>
            <person name="Herter B."/>
            <person name="Appelbaum E."/>
            <person name="Cordes M."/>
            <person name="Lek S."/>
            <person name="Wollam A."/>
            <person name="Pepin K.H."/>
            <person name="Palsikar V.B."/>
            <person name="Mitreva M."/>
            <person name="Wilson R.K."/>
        </authorList>
    </citation>
    <scope>NUCLEOTIDE SEQUENCE [LARGE SCALE GENOMIC DNA]</scope>
    <source>
        <strain evidence="22 23">ATCC BAA-474</strain>
    </source>
</reference>
<feature type="domain" description="Mur ligase central" evidence="21">
    <location>
        <begin position="110"/>
        <end position="288"/>
    </location>
</feature>
<feature type="modified residue" description="N6-carboxylysine" evidence="17">
    <location>
        <position position="219"/>
    </location>
</feature>
<dbReference type="InterPro" id="IPR036615">
    <property type="entry name" value="Mur_ligase_C_dom_sf"/>
</dbReference>
<feature type="binding site" evidence="17">
    <location>
        <begin position="152"/>
        <end position="153"/>
    </location>
    <ligand>
        <name>UDP-N-acetyl-alpha-D-muramoyl-L-alanyl-D-glutamate</name>
        <dbReference type="ChEBI" id="CHEBI:83900"/>
    </ligand>
</feature>
<evidence type="ECO:0000259" key="19">
    <source>
        <dbReference type="Pfam" id="PF01225"/>
    </source>
</evidence>
<dbReference type="InterPro" id="IPR005761">
    <property type="entry name" value="UDP-N-AcMur-Glu-dNH2Pim_ligase"/>
</dbReference>
<dbReference type="SUPFAM" id="SSF63418">
    <property type="entry name" value="MurE/MurF N-terminal domain"/>
    <property type="match status" value="1"/>
</dbReference>
<keyword evidence="23" id="KW-1185">Reference proteome</keyword>
<dbReference type="NCBIfam" id="NF001126">
    <property type="entry name" value="PRK00139.1-4"/>
    <property type="match status" value="1"/>
</dbReference>
<evidence type="ECO:0000256" key="2">
    <source>
        <dbReference type="ARBA" id="ARBA00022490"/>
    </source>
</evidence>
<evidence type="ECO:0000256" key="9">
    <source>
        <dbReference type="ARBA" id="ARBA00023306"/>
    </source>
</evidence>
<dbReference type="Proteomes" id="UP000017081">
    <property type="component" value="Unassembled WGS sequence"/>
</dbReference>
<dbReference type="HAMAP" id="MF_00208">
    <property type="entry name" value="MurE"/>
    <property type="match status" value="1"/>
</dbReference>
<comment type="similarity">
    <text evidence="1 17">Belongs to the MurCDEF family. MurE subfamily.</text>
</comment>
<feature type="binding site" evidence="17">
    <location>
        <position position="151"/>
    </location>
    <ligand>
        <name>UDP-N-acetyl-alpha-D-muramoyl-L-alanyl-D-glutamate</name>
        <dbReference type="ChEBI" id="CHEBI:83900"/>
    </ligand>
</feature>
<dbReference type="PATRIC" id="fig|1319815.3.peg.1616"/>
<feature type="short sequence motif" description="Meso-diaminopimelate recognition motif" evidence="17">
    <location>
        <begin position="385"/>
        <end position="388"/>
    </location>
</feature>
<dbReference type="InterPro" id="IPR018109">
    <property type="entry name" value="Folylpolyglutamate_synth_CS"/>
</dbReference>
<dbReference type="PANTHER" id="PTHR23135">
    <property type="entry name" value="MUR LIGASE FAMILY MEMBER"/>
    <property type="match status" value="1"/>
</dbReference>
<keyword evidence="17" id="KW-0460">Magnesium</keyword>
<feature type="binding site" evidence="17">
    <location>
        <position position="179"/>
    </location>
    <ligand>
        <name>UDP-N-acetyl-alpha-D-muramoyl-L-alanyl-D-glutamate</name>
        <dbReference type="ChEBI" id="CHEBI:83900"/>
    </ligand>
</feature>
<dbReference type="InterPro" id="IPR013221">
    <property type="entry name" value="Mur_ligase_cen"/>
</dbReference>
<dbReference type="UniPathway" id="UPA00219"/>
<keyword evidence="6 17" id="KW-0067">ATP-binding</keyword>
<comment type="caution">
    <text evidence="22">The sequence shown here is derived from an EMBL/GenBank/DDBJ whole genome shotgun (WGS) entry which is preliminary data.</text>
</comment>
<keyword evidence="9 17" id="KW-0131">Cell cycle</keyword>
<evidence type="ECO:0000256" key="17">
    <source>
        <dbReference type="HAMAP-Rule" id="MF_00208"/>
    </source>
</evidence>
<comment type="catalytic activity">
    <reaction evidence="11 17">
        <text>UDP-N-acetyl-alpha-D-muramoyl-L-alanyl-D-glutamate + meso-2,6-diaminopimelate + ATP = UDP-N-acetyl-alpha-D-muramoyl-L-alanyl-gamma-D-glutamyl-meso-2,6-diaminopimelate + ADP + phosphate + H(+)</text>
        <dbReference type="Rhea" id="RHEA:23676"/>
        <dbReference type="ChEBI" id="CHEBI:15378"/>
        <dbReference type="ChEBI" id="CHEBI:30616"/>
        <dbReference type="ChEBI" id="CHEBI:43474"/>
        <dbReference type="ChEBI" id="CHEBI:57791"/>
        <dbReference type="ChEBI" id="CHEBI:83900"/>
        <dbReference type="ChEBI" id="CHEBI:83905"/>
        <dbReference type="ChEBI" id="CHEBI:456216"/>
        <dbReference type="EC" id="6.3.2.13"/>
    </reaction>
</comment>
<sequence>MNMERLFKGVDYKILKFAEKDIYNGNLEYDSRKIKQGDIFIALKGALVDGHKFIDKAIENGASAIIISEKLTELKDGIGYFLVEDLRGKLGKIASNFYKNPEKELKIIGVTGTNGKTTTTYLIEQILGESKVARIGTVEYKIGDEIIEAPNTTPESLDIIKMCKKSVDKGLEYLVMEVSSHGLTSGRVDMLDFDVAVFTNLTPEHLDYHKDMEDYFNAKKILFEKLKDSKNGVINIDDKYGRRIYKEFGGMTYSLKEKADLDLELIKEINPTLLGKFNMYNLLAAIGVGKILNINLDVIKERAREIKGAPGRFEPVLAGQEFKVVVDYAHTGDALENILQGVTDLKTNGKIITVFGCGGDRDRIKRPVMAEVSERYSDLVIVTSDNPRTEDPNKIIDDIVKGFKNKNYIVEIDRKEAIKKAVLKAEKDDIILIAGKGHETYQILGTTKIHFDDREIAIEAIKELEEVK</sequence>
<evidence type="ECO:0000256" key="14">
    <source>
        <dbReference type="ARBA" id="ARBA00075482"/>
    </source>
</evidence>
<dbReference type="STRING" id="1319815.HMPREF0202_01676"/>
<dbReference type="GO" id="GO:0008765">
    <property type="term" value="F:UDP-N-acetylmuramoylalanyl-D-glutamate-2,6-diaminopimelate ligase activity"/>
    <property type="evidence" value="ECO:0007669"/>
    <property type="project" value="UniProtKB-UniRule"/>
</dbReference>
<organism evidence="22 23">
    <name type="scientific">Cetobacterium somerae ATCC BAA-474</name>
    <dbReference type="NCBI Taxonomy" id="1319815"/>
    <lineage>
        <taxon>Bacteria</taxon>
        <taxon>Fusobacteriati</taxon>
        <taxon>Fusobacteriota</taxon>
        <taxon>Fusobacteriia</taxon>
        <taxon>Fusobacteriales</taxon>
        <taxon>Fusobacteriaceae</taxon>
        <taxon>Cetobacterium</taxon>
    </lineage>
</organism>
<evidence type="ECO:0000256" key="1">
    <source>
        <dbReference type="ARBA" id="ARBA00005898"/>
    </source>
</evidence>
<feature type="binding site" evidence="17">
    <location>
        <position position="31"/>
    </location>
    <ligand>
        <name>UDP-N-acetyl-alpha-D-muramoyl-L-alanyl-D-glutamate</name>
        <dbReference type="ChEBI" id="CHEBI:83900"/>
    </ligand>
</feature>
<evidence type="ECO:0000259" key="20">
    <source>
        <dbReference type="Pfam" id="PF02875"/>
    </source>
</evidence>
<comment type="cofactor">
    <cofactor evidence="17">
        <name>Mg(2+)</name>
        <dbReference type="ChEBI" id="CHEBI:18420"/>
    </cofactor>
</comment>